<dbReference type="PROSITE" id="PS50853">
    <property type="entry name" value="FN3"/>
    <property type="match status" value="1"/>
</dbReference>
<keyword evidence="1" id="KW-0378">Hydrolase</keyword>
<evidence type="ECO:0000256" key="1">
    <source>
        <dbReference type="ARBA" id="ARBA00022801"/>
    </source>
</evidence>
<name>A0ABX1ZH37_9BACL</name>
<dbReference type="SMART" id="SM00642">
    <property type="entry name" value="Aamy"/>
    <property type="match status" value="1"/>
</dbReference>
<dbReference type="Gene3D" id="2.60.40.1080">
    <property type="match status" value="1"/>
</dbReference>
<evidence type="ECO:0000259" key="5">
    <source>
        <dbReference type="PROSITE" id="PS51272"/>
    </source>
</evidence>
<protein>
    <submittedName>
        <fullName evidence="6">Alpha-amylase</fullName>
    </submittedName>
</protein>
<dbReference type="SUPFAM" id="SSF51011">
    <property type="entry name" value="Glycosyl hydrolase domain"/>
    <property type="match status" value="1"/>
</dbReference>
<dbReference type="Pfam" id="PF00128">
    <property type="entry name" value="Alpha-amylase"/>
    <property type="match status" value="2"/>
</dbReference>
<evidence type="ECO:0000259" key="4">
    <source>
        <dbReference type="PROSITE" id="PS50853"/>
    </source>
</evidence>
<dbReference type="SUPFAM" id="SSF49265">
    <property type="entry name" value="Fibronectin type III"/>
    <property type="match status" value="2"/>
</dbReference>
<dbReference type="InterPro" id="IPR017853">
    <property type="entry name" value="GH"/>
</dbReference>
<dbReference type="InterPro" id="IPR008964">
    <property type="entry name" value="Invasin/intimin_cell_adhesion"/>
</dbReference>
<dbReference type="InterPro" id="IPR003961">
    <property type="entry name" value="FN3_dom"/>
</dbReference>
<dbReference type="Proteomes" id="UP000618579">
    <property type="component" value="Unassembled WGS sequence"/>
</dbReference>
<feature type="domain" description="SLH" evidence="5">
    <location>
        <begin position="1966"/>
        <end position="2029"/>
    </location>
</feature>
<dbReference type="InterPro" id="IPR014756">
    <property type="entry name" value="Ig_E-set"/>
</dbReference>
<dbReference type="InterPro" id="IPR004185">
    <property type="entry name" value="Glyco_hydro_13_lg-like_dom"/>
</dbReference>
<feature type="region of interest" description="Disordered" evidence="3">
    <location>
        <begin position="1694"/>
        <end position="1718"/>
    </location>
</feature>
<evidence type="ECO:0000256" key="2">
    <source>
        <dbReference type="ARBA" id="ARBA00023295"/>
    </source>
</evidence>
<dbReference type="SMART" id="SM00635">
    <property type="entry name" value="BID_2"/>
    <property type="match status" value="1"/>
</dbReference>
<dbReference type="SUPFAM" id="SSF51445">
    <property type="entry name" value="(Trans)glycosidases"/>
    <property type="match status" value="1"/>
</dbReference>
<dbReference type="CDD" id="cd11338">
    <property type="entry name" value="AmyAc_CMD"/>
    <property type="match status" value="1"/>
</dbReference>
<dbReference type="Pfam" id="PF22058">
    <property type="entry name" value="X25_BaPul_like"/>
    <property type="match status" value="2"/>
</dbReference>
<accession>A0ABX1ZH37</accession>
<feature type="domain" description="SLH" evidence="5">
    <location>
        <begin position="1905"/>
        <end position="1965"/>
    </location>
</feature>
<dbReference type="InterPro" id="IPR036116">
    <property type="entry name" value="FN3_sf"/>
</dbReference>
<dbReference type="Pfam" id="PF02368">
    <property type="entry name" value="Big_2"/>
    <property type="match status" value="1"/>
</dbReference>
<dbReference type="SUPFAM" id="SSF49373">
    <property type="entry name" value="Invasin/intimin cell-adhesion fragments"/>
    <property type="match status" value="1"/>
</dbReference>
<evidence type="ECO:0000313" key="7">
    <source>
        <dbReference type="Proteomes" id="UP000618579"/>
    </source>
</evidence>
<dbReference type="InterPro" id="IPR003343">
    <property type="entry name" value="Big_2"/>
</dbReference>
<dbReference type="SUPFAM" id="SSF81296">
    <property type="entry name" value="E set domains"/>
    <property type="match status" value="1"/>
</dbReference>
<organism evidence="6 7">
    <name type="scientific">Paenibacillus planticolens</name>
    <dbReference type="NCBI Taxonomy" id="2654976"/>
    <lineage>
        <taxon>Bacteria</taxon>
        <taxon>Bacillati</taxon>
        <taxon>Bacillota</taxon>
        <taxon>Bacilli</taxon>
        <taxon>Bacillales</taxon>
        <taxon>Paenibacillaceae</taxon>
        <taxon>Paenibacillus</taxon>
    </lineage>
</organism>
<dbReference type="InterPro" id="IPR013783">
    <property type="entry name" value="Ig-like_fold"/>
</dbReference>
<sequence length="2090" mass="226073">MGLWHRKRGTRFLSALSALLLTVQLLTGLFAGSTRVLAAADPFTEQPGGKSKWVVAGSFQGWDNASTDTRMKHLAGEFYALSKELPAGSYEFKIVRSGSWDGYANSGNNFAFSLGETTEVRFYVNDEIGEARISLPGVAGIQPYTPALGSNEQPRLVGSIQPLFGEAEWSPGGANQMFVDYLFNNTVYKLQRHIPVGSYEAKIVFGPNWDAPNYGTASGSNVKIATVDETDVTFTFDNAAQTKALTHDYVPQDGAFDGQIKKESLFFDSRSVTYKKPFGAIPAGGQDLTLRIAAAKGDLQTAKAELSAPDGLSKAYLMKKVTTVADKEYWEVTVPGADFADKVGIWGYKFIVVDGPSKAEYGDDSLRGGSGSVVDEGAVPYDLTVYAPDYQTPDWMKNAVVYQIFPDRFFDGSKDNNRAKTVDGARGVLDPKYGTSKNGQQLQYFDGGVPNDPTPAQVWGGTSVVPENPDRSKPENKPYYPDAKTDGAWTNEFYGGDIQGIEQKLGYLKSLGITAVYLNPVSWAASNHKYDATDYKHLDPMFGQPVYNTPGDPASGLDYVKTREASDQVFENFTKAARTAGIKVINDGVFNHVGDDSIYFDRYGKYPEIGAYEYWAAVYDKMNASSMTQEQAETAVRASFTSQINPMTGQNYKWPDDFRYVSWFTVTNEKVKDRDDDNLHYKYDAWWGYDSLPVMDAKDPQTMPTEYLPADTLSLPGQHEWNNIHYRDNVIGHSLTGLTEAEAQKAMQFANSQRWLWMGTSGWRLDVAPDVSAGTWGKFREAVKSAAGRTNVNGTAIDEPVIIGEEWGVATKFLLGDQFDSVMNYRFRGALQSFLLGGNADAFNQALESIREDYPKEAWEALMNLVDSHDTTRSITKYDHPEWEEEHLVIAPEASANAKKLQELTAIFQMGYPGAPTIYYGDEVGLTGTKDPDSRRFFPWERVAANGDGTFSGTGDYQNLLSVYQKAAKVRGDNAVFRTGDLKAVYSQGTVIAYARKNDSRGALLVVNRGATSQLIEADVAGFLPDGLALTDQLYGSAKAVVASGKISLTVPALTGYMMVSDDELQAVPQVTGVQAQADMGKVNLSWNRVNGAESYRIYRAAIEGGAVQLVGSTADLNYLDVNVVNGTKYYYAVTARIGSGESFLSDMVAATPAFRIASLGTPSTVTDNVYLGVGKMTGRITVNVNIPGLTDDAALAGKEAPNLLARLGFYREGTDPASAQDTKLRYDSDQSGSKMYWGSFEPTEAGVYHYFAKVSTDNGEHYTQSATVALEVYGDPNDTTAPAAPILSPIAVESNRSYLKWTASDSSIAGFDVYRQSVTDATYQKIATLAAAATDYTDYAVSNDVLYTYQVAAFDQSYNRSFSEKQSVTPKLVMVDVLMRLHLPDYTPTSDDINIAGSFNGWNASSTKLHVPSGATDRGVVEYSFKMMAGKSIEYKYTRGTWETEAFTSHTRTPGDTADYGNWAYSSTVTNMKLTIKNEGGNQMVVNDYVLRWVDMPMILTMPRITYGSNVAYSTEESSFKLKGVVPYGVSFSINGQPIPPNSMDAAGNVELNAIPLSPGPNHFVLHIEPTPETLALPWYEDKGRAGQATKTLTLDITRTSGGSAQEPVLNELHWSEVNTALTVGDTRQLQVIGVYSDDSKKTLTGVEFTSSNTTIADVMNEGLVTAKAQGNAKITASFGGKSVELILSISSAPSNGGGGSDGDGDTPATTPVVKPTATKQIDEAALKSGKDGKVSIELSSGEREVKLPVNAAELLGSKILEIKQGGISLEVPSSLLQALANLIPDGSSDGAGLSLSVNPVEVEAAQKLIKQGAERAGASIKPVSTVYDFTLSALTKDGKTFKLPTFDQPVTLLFHVQDGANLPLSGVYYVSDAGELAYIGGTWENGVLKAKVSHFSKYAVLEYNKSFNDLPAAHWAANAVKELAALHVVEGVTLAAFAPEREVTRAEFSAMLVRALKLSAKGEASLPFSDVPSSAWYSAAVAAAYSNGIVGGRDSTTFAPDAPITRQEMAAMVVRAYGVHKGTNATAAGSLVGFVDAAGIAPWARSFVQSALQLKLMQGRSEREFAPAGITTRAESAQVLLNLLHAGK</sequence>
<dbReference type="InterPro" id="IPR013780">
    <property type="entry name" value="Glyco_hydro_b"/>
</dbReference>
<dbReference type="InterPro" id="IPR001119">
    <property type="entry name" value="SLH_dom"/>
</dbReference>
<dbReference type="Gene3D" id="2.60.40.10">
    <property type="entry name" value="Immunoglobulins"/>
    <property type="match status" value="5"/>
</dbReference>
<dbReference type="InterPro" id="IPR054409">
    <property type="entry name" value="X25_BaPul-like"/>
</dbReference>
<dbReference type="CDD" id="cd02857">
    <property type="entry name" value="E_set_CDase_PDE_N"/>
    <property type="match status" value="1"/>
</dbReference>
<dbReference type="PANTHER" id="PTHR10357">
    <property type="entry name" value="ALPHA-AMYLASE FAMILY MEMBER"/>
    <property type="match status" value="1"/>
</dbReference>
<dbReference type="Gene3D" id="2.60.40.1180">
    <property type="entry name" value="Golgi alpha-mannosidase II"/>
    <property type="match status" value="1"/>
</dbReference>
<dbReference type="RefSeq" id="WP_171682296.1">
    <property type="nucleotide sequence ID" value="NZ_WHNZ01000013.1"/>
</dbReference>
<dbReference type="PANTHER" id="PTHR10357:SF210">
    <property type="entry name" value="MALTODEXTRIN GLUCOSIDASE"/>
    <property type="match status" value="1"/>
</dbReference>
<dbReference type="EMBL" id="WHNZ01000013">
    <property type="protein sequence ID" value="NOU99409.1"/>
    <property type="molecule type" value="Genomic_DNA"/>
</dbReference>
<proteinExistence type="predicted"/>
<dbReference type="InterPro" id="IPR006047">
    <property type="entry name" value="GH13_cat_dom"/>
</dbReference>
<reference evidence="6 7" key="1">
    <citation type="submission" date="2019-10" db="EMBL/GenBank/DDBJ databases">
        <title>Description of Paenibacillus pedi sp. nov.</title>
        <authorList>
            <person name="Carlier A."/>
            <person name="Qi S."/>
        </authorList>
    </citation>
    <scope>NUCLEOTIDE SEQUENCE [LARGE SCALE GENOMIC DNA]</scope>
    <source>
        <strain evidence="6 7">LMG 31457</strain>
    </source>
</reference>
<comment type="caution">
    <text evidence="6">The sequence shown here is derived from an EMBL/GenBank/DDBJ whole genome shotgun (WGS) entry which is preliminary data.</text>
</comment>
<dbReference type="PROSITE" id="PS51272">
    <property type="entry name" value="SLH"/>
    <property type="match status" value="3"/>
</dbReference>
<evidence type="ECO:0000256" key="3">
    <source>
        <dbReference type="SAM" id="MobiDB-lite"/>
    </source>
</evidence>
<feature type="compositionally biased region" description="Low complexity" evidence="3">
    <location>
        <begin position="1707"/>
        <end position="1718"/>
    </location>
</feature>
<gene>
    <name evidence="6" type="ORF">GC097_05125</name>
</gene>
<dbReference type="Gene3D" id="3.20.20.80">
    <property type="entry name" value="Glycosidases"/>
    <property type="match status" value="1"/>
</dbReference>
<feature type="domain" description="SLH" evidence="5">
    <location>
        <begin position="2033"/>
        <end position="2090"/>
    </location>
</feature>
<feature type="domain" description="Fibronectin type-III" evidence="4">
    <location>
        <begin position="1282"/>
        <end position="1374"/>
    </location>
</feature>
<evidence type="ECO:0000313" key="6">
    <source>
        <dbReference type="EMBL" id="NOU99409.1"/>
    </source>
</evidence>
<dbReference type="Pfam" id="PF00395">
    <property type="entry name" value="SLH"/>
    <property type="match status" value="3"/>
</dbReference>
<feature type="region of interest" description="Disordered" evidence="3">
    <location>
        <begin position="463"/>
        <end position="482"/>
    </location>
</feature>
<keyword evidence="7" id="KW-1185">Reference proteome</keyword>
<keyword evidence="2" id="KW-0326">Glycosidase</keyword>